<feature type="region of interest" description="Disordered" evidence="31">
    <location>
        <begin position="1306"/>
        <end position="1327"/>
    </location>
</feature>
<feature type="compositionally biased region" description="Polar residues" evidence="31">
    <location>
        <begin position="434"/>
        <end position="444"/>
    </location>
</feature>
<dbReference type="GO" id="GO:0005829">
    <property type="term" value="C:cytosol"/>
    <property type="evidence" value="ECO:0007669"/>
    <property type="project" value="UniProtKB-SubCell"/>
</dbReference>
<dbReference type="Gene3D" id="1.20.120.1070">
    <property type="entry name" value="Translation initiation factor eIF-2B, N-terminal domain"/>
    <property type="match status" value="1"/>
</dbReference>
<dbReference type="GO" id="GO:0005634">
    <property type="term" value="C:nucleus"/>
    <property type="evidence" value="ECO:0007669"/>
    <property type="project" value="UniProtKB-SubCell"/>
</dbReference>
<comment type="subunit">
    <text evidence="25">Component of the translation initiation factor 2B (eIF2B) complex which is a heterodecamer of two sets of five different subunits: alpha, beta, gamma, delta and epsilon. Subunits alpha, beta and delta comprise a regulatory subcomplex and subunits epsilon and gamma comprise a catalytic subcomplex. Within the complex, the hexameric regulatory complex resides at the center, with the two heterodimeric catalytic subcomplexes bound on opposite sides.</text>
</comment>
<evidence type="ECO:0000256" key="13">
    <source>
        <dbReference type="ARBA" id="ARBA00022833"/>
    </source>
</evidence>
<dbReference type="Proteomes" id="UP001367676">
    <property type="component" value="Unassembled WGS sequence"/>
</dbReference>
<dbReference type="FunFam" id="3.40.50.300:FF:000537">
    <property type="entry name" value="Bloom syndrome RecQ-like helicase"/>
    <property type="match status" value="1"/>
</dbReference>
<evidence type="ECO:0000256" key="18">
    <source>
        <dbReference type="ARBA" id="ARBA00023242"/>
    </source>
</evidence>
<dbReference type="InterPro" id="IPR036390">
    <property type="entry name" value="WH_DNA-bd_sf"/>
</dbReference>
<feature type="region of interest" description="Disordered" evidence="31">
    <location>
        <begin position="346"/>
        <end position="444"/>
    </location>
</feature>
<evidence type="ECO:0000256" key="1">
    <source>
        <dbReference type="ARBA" id="ARBA00001947"/>
    </source>
</evidence>
<keyword evidence="12" id="KW-0347">Helicase</keyword>
<dbReference type="InterPro" id="IPR044876">
    <property type="entry name" value="HRDC_dom_sf"/>
</dbReference>
<dbReference type="InterPro" id="IPR004589">
    <property type="entry name" value="DNA_helicase_ATP-dep_RecQ"/>
</dbReference>
<keyword evidence="36" id="KW-1185">Reference proteome</keyword>
<dbReference type="Pfam" id="PF00270">
    <property type="entry name" value="DEAD"/>
    <property type="match status" value="1"/>
</dbReference>
<keyword evidence="10" id="KW-0227">DNA damage</keyword>
<dbReference type="GO" id="GO:0005694">
    <property type="term" value="C:chromosome"/>
    <property type="evidence" value="ECO:0007669"/>
    <property type="project" value="TreeGrafter"/>
</dbReference>
<dbReference type="CDD" id="cd18794">
    <property type="entry name" value="SF2_C_RecQ"/>
    <property type="match status" value="1"/>
</dbReference>
<comment type="cofactor">
    <cofactor evidence="1">
        <name>Zn(2+)</name>
        <dbReference type="ChEBI" id="CHEBI:29105"/>
    </cofactor>
</comment>
<dbReference type="EMBL" id="JBBCAQ010000004">
    <property type="protein sequence ID" value="KAK7604256.1"/>
    <property type="molecule type" value="Genomic_DNA"/>
</dbReference>
<evidence type="ECO:0000256" key="9">
    <source>
        <dbReference type="ARBA" id="ARBA00022741"/>
    </source>
</evidence>
<dbReference type="FunFam" id="1.10.10.10:FF:000495">
    <property type="entry name" value="RecQ family helicase MusN"/>
    <property type="match status" value="1"/>
</dbReference>
<evidence type="ECO:0000256" key="8">
    <source>
        <dbReference type="ARBA" id="ARBA00022723"/>
    </source>
</evidence>
<dbReference type="EC" id="5.6.2.4" evidence="20"/>
<comment type="similarity">
    <text evidence="5 30">Belongs to the eIF-2B alpha/beta/delta subunits family.</text>
</comment>
<feature type="domain" description="Helicase C-terminal" evidence="34">
    <location>
        <begin position="855"/>
        <end position="1011"/>
    </location>
</feature>
<feature type="domain" description="HRDC" evidence="32">
    <location>
        <begin position="1197"/>
        <end position="1277"/>
    </location>
</feature>
<evidence type="ECO:0000259" key="32">
    <source>
        <dbReference type="PROSITE" id="PS50967"/>
    </source>
</evidence>
<feature type="compositionally biased region" description="Polar residues" evidence="31">
    <location>
        <begin position="362"/>
        <end position="372"/>
    </location>
</feature>
<dbReference type="GO" id="GO:0007131">
    <property type="term" value="P:reciprocal meiotic recombination"/>
    <property type="evidence" value="ECO:0007669"/>
    <property type="project" value="UniProtKB-ARBA"/>
</dbReference>
<evidence type="ECO:0000256" key="7">
    <source>
        <dbReference type="ARBA" id="ARBA00022705"/>
    </source>
</evidence>
<evidence type="ECO:0000256" key="28">
    <source>
        <dbReference type="ARBA" id="ARBA00076065"/>
    </source>
</evidence>
<evidence type="ECO:0000313" key="35">
    <source>
        <dbReference type="EMBL" id="KAK7604256.1"/>
    </source>
</evidence>
<evidence type="ECO:0000256" key="11">
    <source>
        <dbReference type="ARBA" id="ARBA00022801"/>
    </source>
</evidence>
<dbReference type="Pfam" id="PF01008">
    <property type="entry name" value="IF-2B"/>
    <property type="match status" value="1"/>
</dbReference>
<dbReference type="SUPFAM" id="SSF46785">
    <property type="entry name" value="Winged helix' DNA-binding domain"/>
    <property type="match status" value="1"/>
</dbReference>
<feature type="region of interest" description="Disordered" evidence="31">
    <location>
        <begin position="567"/>
        <end position="594"/>
    </location>
</feature>
<evidence type="ECO:0000256" key="4">
    <source>
        <dbReference type="ARBA" id="ARBA00005446"/>
    </source>
</evidence>
<comment type="subcellular location">
    <subcellularLocation>
        <location evidence="3">Cytoplasm</location>
        <location evidence="3">Cytosol</location>
    </subcellularLocation>
    <subcellularLocation>
        <location evidence="2">Nucleus</location>
    </subcellularLocation>
</comment>
<feature type="compositionally biased region" description="Basic residues" evidence="31">
    <location>
        <begin position="1317"/>
        <end position="1327"/>
    </location>
</feature>
<evidence type="ECO:0000256" key="19">
    <source>
        <dbReference type="ARBA" id="ARBA00034617"/>
    </source>
</evidence>
<keyword evidence="9" id="KW-0547">Nucleotide-binding</keyword>
<sequence>MKKTIRSNNNADIDIDFDYDDWSHDGRELKSTGKSVDSNSVNGFLSPEGSKDTTKKNELELDFAASSIVEDDDDFEKDLDAKIKIDATPEKRISPPLFEISPVISTVRNSSKKFKPKTPVSSKLLFLDSVAPVKVVSESVAPLAFVSSKTVTPLSTISSTSVSSLSTFSVSVTNTSSTGIDFTHRYDHEKTNSTRPVDPKFSNCQVKVDNCLPNGDVTDTECLPSVKKWLNEAQAKCFGNVARNNSLYDLEANLTLLRNYEKEINDTVFEWFTSIPEFVAEQLTYVGDPTDLIKLRAFRKRLHEKLVEFERRSMEAFAEHNPGESEEFSRVNRQMKTLSKIVQSVKKHMSPEKRVAPKATIESVSSTKTSFGRLQEEDTLLSDNDEDLLAPSNGTRAVGSFLDREDVESLPSTQETNKLYANWNHKTEKRKRSPSTSFEPGPCTSASDVNYATSIASRLSPASSASSKFKLKKFSYGLEDDDADANTTLSRVACHDEAKAPFSEFDESAIADFIDSEVIREFESVDDDLFVKAVSSSTASSTTNVARSSGTSWNYAEIGTKKKKLMYESDSDEESTLEPSAKDRDSVAASSKEPCTQKNVVGSVYGKFSGDFPNDGVSGEFSRSDYRHSNELNQVFRTRFGLHKFRPNQLEAINAAMLGFDCFILMPTGGGKSLCYQLPAILTRGVTIVISPLKSLIVDQTEKLKALDIPAAHLLSETTNSEMNTIYGDLSKKEPPLKLLYVTPEKIASSSQLRSAFTNLYQRQLLAKFVIDEAHCVSQWGHDFRPDYKRLSSLRENYPNVPIMALTATATPRVRNDILHQLNIKSPKWFISSFNRPNLKYEIVAKKGPKASLLEIIDLIKRKFNRMAGIVYCLSRKECDFCAEQLNLHNIKALSYHAGLADKNRNTVQSQWISNKVHVVCATIAFGMGIDKPDVRFVIHYSIPKSIEGYYQESGRAGRDGKLSWCILYYSFNDCHRILKLIDFGEGTAETKEVHKCNLWRMVRFCENKIECRRSLQLNYFGEYFKRDICVAGGASTCDNCSQLGVYKKHDVTEDCKALLRFIQESCGDASSVSWGKNFTSTYMVDVFYGSKSSKIKEAHLNHPIHGRGSKWSRVDVDRLLHQLILEGYLVEKMTAMREDIVNAYVKLGPKANDLFSGNAKIEFPMMTSSAVKANVGASRKKALDVKLKKSRNVELEAIQEECYQELVMVRDSLATEFGIKAASIVSLDCLKAMSEMLPTNAEQMLNIDGVSEAIFRKFGKFMLDVTCRFAEEKKKLRSDEQVEEECDDADRLLWEDEDTASPYFQSSCSTSEGGTQRRKTAYKRTTKRRVRRKKRSPTFYGQTLCKNIEEYFCRILQEEKDLSAGIAAIKTLLFVLENDKSETIQELDSNFQTTIDIMRNTNVPVTAIASGCELFLRFITFAKLDVKSCEECKNIMLHRGKVFMKKLTNARGKIAKLAKEMARALEKCGVPCTVILDSAVGYIMEQVDMVMVGAEGVVESGGIINKYTSSQLRKDLSKVHPLVDYTPPSFITLLFTDLGILTPSAVSDELIKLYL</sequence>
<dbReference type="InterPro" id="IPR014001">
    <property type="entry name" value="Helicase_ATP-bd"/>
</dbReference>
<dbReference type="Pfam" id="PF09382">
    <property type="entry name" value="RQC"/>
    <property type="match status" value="1"/>
</dbReference>
<keyword evidence="16" id="KW-0234">DNA repair</keyword>
<dbReference type="SUPFAM" id="SSF47819">
    <property type="entry name" value="HRDC-like"/>
    <property type="match status" value="1"/>
</dbReference>
<evidence type="ECO:0000256" key="22">
    <source>
        <dbReference type="ARBA" id="ARBA00044208"/>
    </source>
</evidence>
<dbReference type="InterPro" id="IPR011545">
    <property type="entry name" value="DEAD/DEAH_box_helicase_dom"/>
</dbReference>
<evidence type="ECO:0000256" key="26">
    <source>
        <dbReference type="ARBA" id="ARBA00049360"/>
    </source>
</evidence>
<feature type="compositionally biased region" description="Polar residues" evidence="31">
    <location>
        <begin position="410"/>
        <end position="419"/>
    </location>
</feature>
<dbReference type="InterPro" id="IPR027417">
    <property type="entry name" value="P-loop_NTPase"/>
</dbReference>
<evidence type="ECO:0000256" key="24">
    <source>
        <dbReference type="ARBA" id="ARBA00044542"/>
    </source>
</evidence>
<dbReference type="Gene3D" id="3.40.50.10470">
    <property type="entry name" value="Translation initiation factor eif-2b, domain 2"/>
    <property type="match status" value="2"/>
</dbReference>
<protein>
    <recommendedName>
        <fullName evidence="27">RecQ-like DNA helicase BLM</fullName>
        <ecNumber evidence="20">5.6.2.4</ecNumber>
    </recommendedName>
    <alternativeName>
        <fullName evidence="28">Bloom syndrome protein homolog</fullName>
    </alternativeName>
    <alternativeName>
        <fullName evidence="24">DNA 3'-5' helicase BLM</fullName>
    </alternativeName>
    <alternativeName>
        <fullName evidence="29">RecQ helicase homolog</fullName>
    </alternativeName>
    <alternativeName>
        <fullName evidence="22">Translation initiation factor eIF2B subunit alpha</fullName>
    </alternativeName>
    <alternativeName>
        <fullName evidence="23">eIF2B GDP-GTP exchange factor subunit alpha</fullName>
    </alternativeName>
</protein>
<evidence type="ECO:0000259" key="34">
    <source>
        <dbReference type="PROSITE" id="PS51194"/>
    </source>
</evidence>
<dbReference type="Gene3D" id="1.10.150.80">
    <property type="entry name" value="HRDC domain"/>
    <property type="match status" value="1"/>
</dbReference>
<dbReference type="GO" id="GO:0000724">
    <property type="term" value="P:double-strand break repair via homologous recombination"/>
    <property type="evidence" value="ECO:0007669"/>
    <property type="project" value="TreeGrafter"/>
</dbReference>
<evidence type="ECO:0000256" key="14">
    <source>
        <dbReference type="ARBA" id="ARBA00022840"/>
    </source>
</evidence>
<evidence type="ECO:0000256" key="23">
    <source>
        <dbReference type="ARBA" id="ARBA00044236"/>
    </source>
</evidence>
<comment type="function">
    <text evidence="21">Acts as a component of the translation initiation factor 2B (eIF2B) complex, which catalyzes the exchange of GDP for GTP on eukaryotic initiation factor 2 (eIF2) gamma subunit. Its guanine nucleotide exchange factor activity is repressed when bound to eIF2 complex phosphorylated on the alpha subunit, thereby limiting the amount of methionyl-initiator methionine tRNA available to the ribosome and consequently global translation is repressed.</text>
</comment>
<feature type="compositionally biased region" description="Basic and acidic residues" evidence="31">
    <location>
        <begin position="21"/>
        <end position="31"/>
    </location>
</feature>
<dbReference type="PROSITE" id="PS50967">
    <property type="entry name" value="HRDC"/>
    <property type="match status" value="1"/>
</dbReference>
<keyword evidence="17" id="KW-0413">Isomerase</keyword>
<dbReference type="FunFam" id="3.40.50.300:FF:000340">
    <property type="entry name" value="Bloom syndrome, RecQ helicase"/>
    <property type="match status" value="1"/>
</dbReference>
<dbReference type="InterPro" id="IPR037171">
    <property type="entry name" value="NagB/RpiA_transferase-like"/>
</dbReference>
<dbReference type="SMART" id="SM00487">
    <property type="entry name" value="DEXDc"/>
    <property type="match status" value="1"/>
</dbReference>
<comment type="similarity">
    <text evidence="4">Belongs to the helicase family. RecQ subfamily.</text>
</comment>
<dbReference type="PANTHER" id="PTHR13710:SF153">
    <property type="entry name" value="RECQ-LIKE DNA HELICASE BLM"/>
    <property type="match status" value="1"/>
</dbReference>
<evidence type="ECO:0000256" key="20">
    <source>
        <dbReference type="ARBA" id="ARBA00034808"/>
    </source>
</evidence>
<dbReference type="PANTHER" id="PTHR13710">
    <property type="entry name" value="DNA HELICASE RECQ FAMILY MEMBER"/>
    <property type="match status" value="1"/>
</dbReference>
<dbReference type="SMART" id="SM00956">
    <property type="entry name" value="RQC"/>
    <property type="match status" value="1"/>
</dbReference>
<dbReference type="InterPro" id="IPR000649">
    <property type="entry name" value="IF-2B-related"/>
</dbReference>
<feature type="region of interest" description="Disordered" evidence="31">
    <location>
        <begin position="1"/>
        <end position="53"/>
    </location>
</feature>
<accession>A0AAN9TU79</accession>
<keyword evidence="14" id="KW-0067">ATP-binding</keyword>
<evidence type="ECO:0000256" key="29">
    <source>
        <dbReference type="ARBA" id="ARBA00076271"/>
    </source>
</evidence>
<keyword evidence="7" id="KW-0235">DNA replication</keyword>
<dbReference type="Gene3D" id="1.10.10.10">
    <property type="entry name" value="Winged helix-like DNA-binding domain superfamily/Winged helix DNA-binding domain"/>
    <property type="match status" value="1"/>
</dbReference>
<comment type="caution">
    <text evidence="35">The sequence shown here is derived from an EMBL/GenBank/DDBJ whole genome shotgun (WGS) entry which is preliminary data.</text>
</comment>
<evidence type="ECO:0000256" key="21">
    <source>
        <dbReference type="ARBA" id="ARBA00043898"/>
    </source>
</evidence>
<dbReference type="InterPro" id="IPR010997">
    <property type="entry name" value="HRDC-like_sf"/>
</dbReference>
<dbReference type="InterPro" id="IPR002121">
    <property type="entry name" value="HRDC_dom"/>
</dbReference>
<evidence type="ECO:0000256" key="27">
    <source>
        <dbReference type="ARBA" id="ARBA00073450"/>
    </source>
</evidence>
<feature type="compositionally biased region" description="Polar residues" evidence="31">
    <location>
        <begin position="1306"/>
        <end position="1315"/>
    </location>
</feature>
<keyword evidence="6" id="KW-0963">Cytoplasm</keyword>
<keyword evidence="13" id="KW-0862">Zinc</keyword>
<dbReference type="GO" id="GO:0046872">
    <property type="term" value="F:metal ion binding"/>
    <property type="evidence" value="ECO:0007669"/>
    <property type="project" value="UniProtKB-KW"/>
</dbReference>
<dbReference type="SUPFAM" id="SSF100950">
    <property type="entry name" value="NagB/RpiA/CoA transferase-like"/>
    <property type="match status" value="1"/>
</dbReference>
<dbReference type="InterPro" id="IPR032284">
    <property type="entry name" value="RecQ_Zn-bd"/>
</dbReference>
<comment type="catalytic activity">
    <reaction evidence="26">
        <text>ATP + H2O = ADP + phosphate + H(+)</text>
        <dbReference type="Rhea" id="RHEA:13065"/>
        <dbReference type="ChEBI" id="CHEBI:15377"/>
        <dbReference type="ChEBI" id="CHEBI:15378"/>
        <dbReference type="ChEBI" id="CHEBI:30616"/>
        <dbReference type="ChEBI" id="CHEBI:43474"/>
        <dbReference type="ChEBI" id="CHEBI:456216"/>
    </reaction>
</comment>
<dbReference type="InterPro" id="IPR001650">
    <property type="entry name" value="Helicase_C-like"/>
</dbReference>
<dbReference type="InterPro" id="IPR036388">
    <property type="entry name" value="WH-like_DNA-bd_sf"/>
</dbReference>
<dbReference type="GO" id="GO:0016787">
    <property type="term" value="F:hydrolase activity"/>
    <property type="evidence" value="ECO:0007669"/>
    <property type="project" value="UniProtKB-KW"/>
</dbReference>
<keyword evidence="11" id="KW-0378">Hydrolase</keyword>
<name>A0AAN9TU79_9HEMI</name>
<evidence type="ECO:0000256" key="25">
    <source>
        <dbReference type="ARBA" id="ARBA00046432"/>
    </source>
</evidence>
<keyword evidence="8" id="KW-0479">Metal-binding</keyword>
<dbReference type="GO" id="GO:0043138">
    <property type="term" value="F:3'-5' DNA helicase activity"/>
    <property type="evidence" value="ECO:0007669"/>
    <property type="project" value="UniProtKB-EC"/>
</dbReference>
<proteinExistence type="inferred from homology"/>
<evidence type="ECO:0000256" key="16">
    <source>
        <dbReference type="ARBA" id="ARBA00023204"/>
    </source>
</evidence>
<dbReference type="InterPro" id="IPR018982">
    <property type="entry name" value="RQC_domain"/>
</dbReference>
<evidence type="ECO:0000256" key="30">
    <source>
        <dbReference type="RuleBase" id="RU003814"/>
    </source>
</evidence>
<dbReference type="SMART" id="SM00341">
    <property type="entry name" value="HRDC"/>
    <property type="match status" value="1"/>
</dbReference>
<reference evidence="35 36" key="1">
    <citation type="submission" date="2024-03" db="EMBL/GenBank/DDBJ databases">
        <title>Adaptation during the transition from Ophiocordyceps entomopathogen to insect associate is accompanied by gene loss and intensified selection.</title>
        <authorList>
            <person name="Ward C.M."/>
            <person name="Onetto C.A."/>
            <person name="Borneman A.R."/>
        </authorList>
    </citation>
    <scope>NUCLEOTIDE SEQUENCE [LARGE SCALE GENOMIC DNA]</scope>
    <source>
        <strain evidence="35">AWRI1</strain>
        <tissue evidence="35">Single Adult Female</tissue>
    </source>
</reference>
<evidence type="ECO:0000256" key="10">
    <source>
        <dbReference type="ARBA" id="ARBA00022763"/>
    </source>
</evidence>
<dbReference type="PROSITE" id="PS51194">
    <property type="entry name" value="HELICASE_CTER"/>
    <property type="match status" value="1"/>
</dbReference>
<dbReference type="PROSITE" id="PS00690">
    <property type="entry name" value="DEAH_ATP_HELICASE"/>
    <property type="match status" value="1"/>
</dbReference>
<evidence type="ECO:0000256" key="31">
    <source>
        <dbReference type="SAM" id="MobiDB-lite"/>
    </source>
</evidence>
<feature type="domain" description="Helicase ATP-binding" evidence="33">
    <location>
        <begin position="653"/>
        <end position="828"/>
    </location>
</feature>
<feature type="compositionally biased region" description="Acidic residues" evidence="31">
    <location>
        <begin position="377"/>
        <end position="388"/>
    </location>
</feature>
<dbReference type="Pfam" id="PF00271">
    <property type="entry name" value="Helicase_C"/>
    <property type="match status" value="1"/>
</dbReference>
<evidence type="ECO:0000313" key="36">
    <source>
        <dbReference type="Proteomes" id="UP001367676"/>
    </source>
</evidence>
<evidence type="ECO:0000256" key="6">
    <source>
        <dbReference type="ARBA" id="ARBA00022490"/>
    </source>
</evidence>
<feature type="compositionally biased region" description="Polar residues" evidence="31">
    <location>
        <begin position="1"/>
        <end position="11"/>
    </location>
</feature>
<evidence type="ECO:0000256" key="5">
    <source>
        <dbReference type="ARBA" id="ARBA00007251"/>
    </source>
</evidence>
<dbReference type="InterPro" id="IPR042529">
    <property type="entry name" value="IF_2B-like_C"/>
</dbReference>
<dbReference type="SMART" id="SM00490">
    <property type="entry name" value="HELICc"/>
    <property type="match status" value="1"/>
</dbReference>
<dbReference type="GO" id="GO:0005524">
    <property type="term" value="F:ATP binding"/>
    <property type="evidence" value="ECO:0007669"/>
    <property type="project" value="UniProtKB-KW"/>
</dbReference>
<organism evidence="35 36">
    <name type="scientific">Parthenolecanium corni</name>
    <dbReference type="NCBI Taxonomy" id="536013"/>
    <lineage>
        <taxon>Eukaryota</taxon>
        <taxon>Metazoa</taxon>
        <taxon>Ecdysozoa</taxon>
        <taxon>Arthropoda</taxon>
        <taxon>Hexapoda</taxon>
        <taxon>Insecta</taxon>
        <taxon>Pterygota</taxon>
        <taxon>Neoptera</taxon>
        <taxon>Paraneoptera</taxon>
        <taxon>Hemiptera</taxon>
        <taxon>Sternorrhyncha</taxon>
        <taxon>Coccoidea</taxon>
        <taxon>Coccidae</taxon>
        <taxon>Parthenolecanium</taxon>
    </lineage>
</organism>
<dbReference type="GO" id="GO:0006260">
    <property type="term" value="P:DNA replication"/>
    <property type="evidence" value="ECO:0007669"/>
    <property type="project" value="UniProtKB-KW"/>
</dbReference>
<dbReference type="GO" id="GO:0009378">
    <property type="term" value="F:four-way junction helicase activity"/>
    <property type="evidence" value="ECO:0007669"/>
    <property type="project" value="TreeGrafter"/>
</dbReference>
<keyword evidence="18" id="KW-0539">Nucleus</keyword>
<dbReference type="SUPFAM" id="SSF52540">
    <property type="entry name" value="P-loop containing nucleoside triphosphate hydrolases"/>
    <property type="match status" value="1"/>
</dbReference>
<feature type="compositionally biased region" description="Polar residues" evidence="31">
    <location>
        <begin position="32"/>
        <end position="43"/>
    </location>
</feature>
<dbReference type="Pfam" id="PF16124">
    <property type="entry name" value="RecQ_Zn_bind"/>
    <property type="match status" value="1"/>
</dbReference>
<keyword evidence="15" id="KW-0238">DNA-binding</keyword>
<evidence type="ECO:0000256" key="17">
    <source>
        <dbReference type="ARBA" id="ARBA00023235"/>
    </source>
</evidence>
<evidence type="ECO:0000256" key="3">
    <source>
        <dbReference type="ARBA" id="ARBA00004514"/>
    </source>
</evidence>
<comment type="catalytic activity">
    <reaction evidence="19">
        <text>Couples ATP hydrolysis with the unwinding of duplex DNA by translocating in the 3'-5' direction.</text>
        <dbReference type="EC" id="5.6.2.4"/>
    </reaction>
</comment>
<dbReference type="NCBIfam" id="TIGR00614">
    <property type="entry name" value="recQ_fam"/>
    <property type="match status" value="1"/>
</dbReference>
<dbReference type="InterPro" id="IPR042528">
    <property type="entry name" value="elF-2B_alpha_N"/>
</dbReference>
<evidence type="ECO:0000256" key="12">
    <source>
        <dbReference type="ARBA" id="ARBA00022806"/>
    </source>
</evidence>
<dbReference type="Pfam" id="PF00570">
    <property type="entry name" value="HRDC"/>
    <property type="match status" value="1"/>
</dbReference>
<evidence type="ECO:0000256" key="2">
    <source>
        <dbReference type="ARBA" id="ARBA00004123"/>
    </source>
</evidence>
<evidence type="ECO:0000256" key="15">
    <source>
        <dbReference type="ARBA" id="ARBA00023125"/>
    </source>
</evidence>
<gene>
    <name evidence="35" type="ORF">V9T40_004529</name>
</gene>
<evidence type="ECO:0000259" key="33">
    <source>
        <dbReference type="PROSITE" id="PS51192"/>
    </source>
</evidence>
<dbReference type="InterPro" id="IPR002464">
    <property type="entry name" value="DNA/RNA_helicase_DEAH_CS"/>
</dbReference>
<dbReference type="PROSITE" id="PS51192">
    <property type="entry name" value="HELICASE_ATP_BIND_1"/>
    <property type="match status" value="1"/>
</dbReference>
<dbReference type="GO" id="GO:0003677">
    <property type="term" value="F:DNA binding"/>
    <property type="evidence" value="ECO:0007669"/>
    <property type="project" value="UniProtKB-KW"/>
</dbReference>
<dbReference type="Gene3D" id="3.40.50.300">
    <property type="entry name" value="P-loop containing nucleotide triphosphate hydrolases"/>
    <property type="match status" value="2"/>
</dbReference>